<dbReference type="GO" id="GO:0016705">
    <property type="term" value="F:oxidoreductase activity, acting on paired donors, with incorporation or reduction of molecular oxygen"/>
    <property type="evidence" value="ECO:0007669"/>
    <property type="project" value="InterPro"/>
</dbReference>
<accession>A0A9P4Y4V4</accession>
<comment type="caution">
    <text evidence="7">The sequence shown here is derived from an EMBL/GenBank/DDBJ whole genome shotgun (WGS) entry which is preliminary data.</text>
</comment>
<dbReference type="CDD" id="cd11065">
    <property type="entry name" value="CYP64-like"/>
    <property type="match status" value="1"/>
</dbReference>
<protein>
    <submittedName>
        <fullName evidence="7">Cytochrome P450</fullName>
    </submittedName>
</protein>
<dbReference type="EMBL" id="MU032346">
    <property type="protein sequence ID" value="KAF3766696.1"/>
    <property type="molecule type" value="Genomic_DNA"/>
</dbReference>
<keyword evidence="3" id="KW-0560">Oxidoreductase</keyword>
<dbReference type="InterPro" id="IPR001128">
    <property type="entry name" value="Cyt_P450"/>
</dbReference>
<keyword evidence="6" id="KW-0812">Transmembrane</keyword>
<dbReference type="GeneID" id="63834131"/>
<feature type="transmembrane region" description="Helical" evidence="6">
    <location>
        <begin position="24"/>
        <end position="44"/>
    </location>
</feature>
<keyword evidence="4 5" id="KW-0408">Iron</keyword>
<dbReference type="Proteomes" id="UP000803844">
    <property type="component" value="Unassembled WGS sequence"/>
</dbReference>
<keyword evidence="8" id="KW-1185">Reference proteome</keyword>
<feature type="binding site" description="axial binding residue" evidence="5">
    <location>
        <position position="462"/>
    </location>
    <ligand>
        <name>heme</name>
        <dbReference type="ChEBI" id="CHEBI:30413"/>
    </ligand>
    <ligandPart>
        <name>Fe</name>
        <dbReference type="ChEBI" id="CHEBI:18248"/>
    </ligandPart>
</feature>
<dbReference type="GO" id="GO:0020037">
    <property type="term" value="F:heme binding"/>
    <property type="evidence" value="ECO:0007669"/>
    <property type="project" value="InterPro"/>
</dbReference>
<dbReference type="InterPro" id="IPR036396">
    <property type="entry name" value="Cyt_P450_sf"/>
</dbReference>
<evidence type="ECO:0000313" key="8">
    <source>
        <dbReference type="Proteomes" id="UP000803844"/>
    </source>
</evidence>
<dbReference type="Pfam" id="PF00067">
    <property type="entry name" value="p450"/>
    <property type="match status" value="1"/>
</dbReference>
<dbReference type="PRINTS" id="PR00385">
    <property type="entry name" value="P450"/>
</dbReference>
<organism evidence="7 8">
    <name type="scientific">Cryphonectria parasitica (strain ATCC 38755 / EP155)</name>
    <dbReference type="NCBI Taxonomy" id="660469"/>
    <lineage>
        <taxon>Eukaryota</taxon>
        <taxon>Fungi</taxon>
        <taxon>Dikarya</taxon>
        <taxon>Ascomycota</taxon>
        <taxon>Pezizomycotina</taxon>
        <taxon>Sordariomycetes</taxon>
        <taxon>Sordariomycetidae</taxon>
        <taxon>Diaporthales</taxon>
        <taxon>Cryphonectriaceae</taxon>
        <taxon>Cryphonectria-Endothia species complex</taxon>
        <taxon>Cryphonectria</taxon>
    </lineage>
</organism>
<comment type="cofactor">
    <cofactor evidence="5">
        <name>heme</name>
        <dbReference type="ChEBI" id="CHEBI:30413"/>
    </cofactor>
</comment>
<dbReference type="PANTHER" id="PTHR46300">
    <property type="entry name" value="P450, PUTATIVE (EUROFUNG)-RELATED-RELATED"/>
    <property type="match status" value="1"/>
</dbReference>
<dbReference type="RefSeq" id="XP_040777657.1">
    <property type="nucleotide sequence ID" value="XM_040917002.1"/>
</dbReference>
<evidence type="ECO:0000313" key="7">
    <source>
        <dbReference type="EMBL" id="KAF3766696.1"/>
    </source>
</evidence>
<dbReference type="OrthoDB" id="2789670at2759"/>
<proteinExistence type="inferred from homology"/>
<evidence type="ECO:0000256" key="3">
    <source>
        <dbReference type="ARBA" id="ARBA00023002"/>
    </source>
</evidence>
<gene>
    <name evidence="7" type="ORF">M406DRAFT_254991</name>
</gene>
<evidence type="ECO:0000256" key="1">
    <source>
        <dbReference type="ARBA" id="ARBA00010617"/>
    </source>
</evidence>
<reference evidence="7" key="1">
    <citation type="journal article" date="2020" name="Phytopathology">
        <title>Genome sequence of the chestnut blight fungus Cryphonectria parasitica EP155: A fundamental resource for an archetypical invasive plant pathogen.</title>
        <authorList>
            <person name="Crouch J.A."/>
            <person name="Dawe A."/>
            <person name="Aerts A."/>
            <person name="Barry K."/>
            <person name="Churchill A.C.L."/>
            <person name="Grimwood J."/>
            <person name="Hillman B."/>
            <person name="Milgroom M.G."/>
            <person name="Pangilinan J."/>
            <person name="Smith M."/>
            <person name="Salamov A."/>
            <person name="Schmutz J."/>
            <person name="Yadav J."/>
            <person name="Grigoriev I.V."/>
            <person name="Nuss D."/>
        </authorList>
    </citation>
    <scope>NUCLEOTIDE SEQUENCE</scope>
    <source>
        <strain evidence="7">EP155</strain>
    </source>
</reference>
<sequence length="570" mass="65241">MLSDQFGGLVGLIGLQKLMQDASLWRLFSTTLVLAILGVVVDYARMLRLRSKMPPGPLPYPIVGNTFMLPDHKPWLWFEELSKKYSAPLVTIWIGRNPTVWINDAWAASELFDKRAGIYSSRPRMVVFAELGAGQSNLVNMYTWTPEQRERWRVQRKLMHFAVGVQQVRKYRSFQNDESRVVAYDLLRTPEDYVKHFERYATSVVSIIGFGRRVSSSEDPIITEVIAVMQLAAELNVPGKTFPMLMETFPALARFPNALAPWKHGLGRKRGHGFFYAVAEEAAQKPGHDDSFVKYLFAEREKYNLDEEEISSLSGNLFGAGSDTSSSTLITFVLACCAFPEALVPAWEELDRVVGPDRSPHFDDEPNLPYLRAFVKEVLRWRSVAIIGGQPHSPTQDDVYKGWLIPKGTWIQGNVWAIHHNEREFPDPDRFNPERYLPGHPDSRPFPGERGYMTFGWGRRVCSGQALAEQGTWVTIARLLWGFHIQKKKRPDGSLVEVDIFDYTNGLNMRPRPFECSIEPRSEKIRATIEREGRQALQDLEQYRGESKYRMSTFYKQNDLAMKMFGDGVK</sequence>
<dbReference type="SUPFAM" id="SSF48264">
    <property type="entry name" value="Cytochrome P450"/>
    <property type="match status" value="1"/>
</dbReference>
<comment type="similarity">
    <text evidence="1">Belongs to the cytochrome P450 family.</text>
</comment>
<dbReference type="InterPro" id="IPR050364">
    <property type="entry name" value="Cytochrome_P450_fung"/>
</dbReference>
<evidence type="ECO:0000256" key="2">
    <source>
        <dbReference type="ARBA" id="ARBA00022723"/>
    </source>
</evidence>
<name>A0A9P4Y4V4_CRYP1</name>
<keyword evidence="2 5" id="KW-0479">Metal-binding</keyword>
<evidence type="ECO:0000256" key="5">
    <source>
        <dbReference type="PIRSR" id="PIRSR602401-1"/>
    </source>
</evidence>
<keyword evidence="5" id="KW-0349">Heme</keyword>
<evidence type="ECO:0000256" key="6">
    <source>
        <dbReference type="SAM" id="Phobius"/>
    </source>
</evidence>
<dbReference type="AlphaFoldDB" id="A0A9P4Y4V4"/>
<keyword evidence="6" id="KW-1133">Transmembrane helix</keyword>
<dbReference type="InterPro" id="IPR002401">
    <property type="entry name" value="Cyt_P450_E_grp-I"/>
</dbReference>
<dbReference type="PANTHER" id="PTHR46300:SF4">
    <property type="entry name" value="CYTOCHROME P450 98A3"/>
    <property type="match status" value="1"/>
</dbReference>
<dbReference type="Gene3D" id="1.10.630.10">
    <property type="entry name" value="Cytochrome P450"/>
    <property type="match status" value="1"/>
</dbReference>
<keyword evidence="6" id="KW-0472">Membrane</keyword>
<evidence type="ECO:0000256" key="4">
    <source>
        <dbReference type="ARBA" id="ARBA00023004"/>
    </source>
</evidence>
<dbReference type="PRINTS" id="PR00463">
    <property type="entry name" value="EP450I"/>
</dbReference>
<dbReference type="GO" id="GO:0004497">
    <property type="term" value="F:monooxygenase activity"/>
    <property type="evidence" value="ECO:0007669"/>
    <property type="project" value="InterPro"/>
</dbReference>
<dbReference type="GO" id="GO:0005506">
    <property type="term" value="F:iron ion binding"/>
    <property type="evidence" value="ECO:0007669"/>
    <property type="project" value="InterPro"/>
</dbReference>